<dbReference type="InterPro" id="IPR005119">
    <property type="entry name" value="LysR_subst-bd"/>
</dbReference>
<evidence type="ECO:0000313" key="6">
    <source>
        <dbReference type="EMBL" id="VTZ50460.1"/>
    </source>
</evidence>
<organism evidence="6 7">
    <name type="scientific">Methylocella tundrae</name>
    <dbReference type="NCBI Taxonomy" id="227605"/>
    <lineage>
        <taxon>Bacteria</taxon>
        <taxon>Pseudomonadati</taxon>
        <taxon>Pseudomonadota</taxon>
        <taxon>Alphaproteobacteria</taxon>
        <taxon>Hyphomicrobiales</taxon>
        <taxon>Beijerinckiaceae</taxon>
        <taxon>Methylocella</taxon>
    </lineage>
</organism>
<keyword evidence="3" id="KW-0238">DNA-binding</keyword>
<dbReference type="InterPro" id="IPR000847">
    <property type="entry name" value="LysR_HTH_N"/>
</dbReference>
<dbReference type="GO" id="GO:0003677">
    <property type="term" value="F:DNA binding"/>
    <property type="evidence" value="ECO:0007669"/>
    <property type="project" value="UniProtKB-KW"/>
</dbReference>
<dbReference type="SUPFAM" id="SSF46785">
    <property type="entry name" value="Winged helix' DNA-binding domain"/>
    <property type="match status" value="1"/>
</dbReference>
<dbReference type="RefSeq" id="WP_174512545.1">
    <property type="nucleotide sequence ID" value="NZ_CABFMQ020000081.1"/>
</dbReference>
<evidence type="ECO:0000256" key="4">
    <source>
        <dbReference type="ARBA" id="ARBA00023163"/>
    </source>
</evidence>
<dbReference type="SUPFAM" id="SSF53850">
    <property type="entry name" value="Periplasmic binding protein-like II"/>
    <property type="match status" value="1"/>
</dbReference>
<dbReference type="PANTHER" id="PTHR30579:SF7">
    <property type="entry name" value="HTH-TYPE TRANSCRIPTIONAL REGULATOR LRHA-RELATED"/>
    <property type="match status" value="1"/>
</dbReference>
<gene>
    <name evidence="6" type="ORF">MPC4_240039</name>
</gene>
<dbReference type="FunFam" id="1.10.10.10:FF:000001">
    <property type="entry name" value="LysR family transcriptional regulator"/>
    <property type="match status" value="1"/>
</dbReference>
<accession>A0A8B6M6I3</accession>
<dbReference type="Pfam" id="PF03466">
    <property type="entry name" value="LysR_substrate"/>
    <property type="match status" value="1"/>
</dbReference>
<dbReference type="AlphaFoldDB" id="A0A8B6M6I3"/>
<dbReference type="InterPro" id="IPR050176">
    <property type="entry name" value="LTTR"/>
</dbReference>
<proteinExistence type="inferred from homology"/>
<dbReference type="PANTHER" id="PTHR30579">
    <property type="entry name" value="TRANSCRIPTIONAL REGULATOR"/>
    <property type="match status" value="1"/>
</dbReference>
<dbReference type="Pfam" id="PF00126">
    <property type="entry name" value="HTH_1"/>
    <property type="match status" value="1"/>
</dbReference>
<dbReference type="InterPro" id="IPR036390">
    <property type="entry name" value="WH_DNA-bd_sf"/>
</dbReference>
<dbReference type="Proteomes" id="UP000485880">
    <property type="component" value="Unassembled WGS sequence"/>
</dbReference>
<name>A0A8B6M6I3_METTU</name>
<dbReference type="InterPro" id="IPR036388">
    <property type="entry name" value="WH-like_DNA-bd_sf"/>
</dbReference>
<dbReference type="Gene3D" id="3.40.190.10">
    <property type="entry name" value="Periplasmic binding protein-like II"/>
    <property type="match status" value="2"/>
</dbReference>
<evidence type="ECO:0000256" key="3">
    <source>
        <dbReference type="ARBA" id="ARBA00023125"/>
    </source>
</evidence>
<evidence type="ECO:0000256" key="1">
    <source>
        <dbReference type="ARBA" id="ARBA00009437"/>
    </source>
</evidence>
<sequence>MRDLIDPVLLRSLVAVAETKSFTLAAQQLGVSQSTVSQHISRLEQRTDRRLLSRDTHSVALTPDGDAVLPFARQALEANARIEAVLTGSILRGHIRFGASEDFVFSALPDVLAEFTKKHNAVDLELTVGLSGILYERYDAGDLDLIFVKRRRGDERGRSAWREDLAWIGRPGLHLAADAPLPLILFPPPSITRARALEALEIAKQSWRVVCTSDSLSGIRAAALAGLGVAAHSTRLIPQGLGPLSASRHLPPLGQIEFVVVGGGAGNDAANALVAAILSNAGRIRIAAS</sequence>
<comment type="similarity">
    <text evidence="1">Belongs to the LysR transcriptional regulatory family.</text>
</comment>
<dbReference type="Gene3D" id="1.10.10.10">
    <property type="entry name" value="Winged helix-like DNA-binding domain superfamily/Winged helix DNA-binding domain"/>
    <property type="match status" value="1"/>
</dbReference>
<keyword evidence="4" id="KW-0804">Transcription</keyword>
<protein>
    <submittedName>
        <fullName evidence="6">LysR family transcriptional regulator</fullName>
    </submittedName>
</protein>
<keyword evidence="2" id="KW-0805">Transcription regulation</keyword>
<reference evidence="6 7" key="1">
    <citation type="submission" date="2019-05" db="EMBL/GenBank/DDBJ databases">
        <authorList>
            <person name="Farhan Ul Haque M."/>
        </authorList>
    </citation>
    <scope>NUCLEOTIDE SEQUENCE [LARGE SCALE GENOMIC DNA]</scope>
    <source>
        <strain evidence="6">2</strain>
    </source>
</reference>
<comment type="caution">
    <text evidence="6">The sequence shown here is derived from an EMBL/GenBank/DDBJ whole genome shotgun (WGS) entry which is preliminary data.</text>
</comment>
<keyword evidence="7" id="KW-1185">Reference proteome</keyword>
<dbReference type="PROSITE" id="PS50931">
    <property type="entry name" value="HTH_LYSR"/>
    <property type="match status" value="1"/>
</dbReference>
<dbReference type="EMBL" id="CABFMQ020000081">
    <property type="protein sequence ID" value="VTZ50460.1"/>
    <property type="molecule type" value="Genomic_DNA"/>
</dbReference>
<dbReference type="PRINTS" id="PR00039">
    <property type="entry name" value="HTHLYSR"/>
</dbReference>
<evidence type="ECO:0000313" key="7">
    <source>
        <dbReference type="Proteomes" id="UP000485880"/>
    </source>
</evidence>
<dbReference type="GO" id="GO:0003700">
    <property type="term" value="F:DNA-binding transcription factor activity"/>
    <property type="evidence" value="ECO:0007669"/>
    <property type="project" value="InterPro"/>
</dbReference>
<evidence type="ECO:0000259" key="5">
    <source>
        <dbReference type="PROSITE" id="PS50931"/>
    </source>
</evidence>
<evidence type="ECO:0000256" key="2">
    <source>
        <dbReference type="ARBA" id="ARBA00023015"/>
    </source>
</evidence>
<feature type="domain" description="HTH lysR-type" evidence="5">
    <location>
        <begin position="5"/>
        <end position="62"/>
    </location>
</feature>